<dbReference type="AlphaFoldDB" id="A0A6P1DW98"/>
<sequence>MAYYRYHVFLCTNLRDNGRQCCALSGASAARDFLKARAKELGLSGSGGIRVNAAGCLGRCAEGPTLVVYPDGVWYSYVDNEDLEEILQEHLIKGRAVGRLQLSG</sequence>
<organism evidence="1 2">
    <name type="scientific">Thiorhodococcus mannitoliphagus</name>
    <dbReference type="NCBI Taxonomy" id="329406"/>
    <lineage>
        <taxon>Bacteria</taxon>
        <taxon>Pseudomonadati</taxon>
        <taxon>Pseudomonadota</taxon>
        <taxon>Gammaproteobacteria</taxon>
        <taxon>Chromatiales</taxon>
        <taxon>Chromatiaceae</taxon>
        <taxon>Thiorhodococcus</taxon>
    </lineage>
</organism>
<dbReference type="SUPFAM" id="SSF52833">
    <property type="entry name" value="Thioredoxin-like"/>
    <property type="match status" value="1"/>
</dbReference>
<name>A0A6P1DW98_9GAMM</name>
<protein>
    <submittedName>
        <fullName evidence="1">(2Fe-2S) ferredoxin domain-containing protein</fullName>
    </submittedName>
</protein>
<dbReference type="Proteomes" id="UP000471640">
    <property type="component" value="Unassembled WGS sequence"/>
</dbReference>
<dbReference type="CDD" id="cd02980">
    <property type="entry name" value="TRX_Fd_family"/>
    <property type="match status" value="1"/>
</dbReference>
<dbReference type="RefSeq" id="WP_164654391.1">
    <property type="nucleotide sequence ID" value="NZ_JAAIJR010000050.1"/>
</dbReference>
<dbReference type="InterPro" id="IPR036249">
    <property type="entry name" value="Thioredoxin-like_sf"/>
</dbReference>
<dbReference type="Gene3D" id="3.40.30.10">
    <property type="entry name" value="Glutaredoxin"/>
    <property type="match status" value="1"/>
</dbReference>
<dbReference type="Pfam" id="PF01257">
    <property type="entry name" value="2Fe-2S_thioredx"/>
    <property type="match status" value="1"/>
</dbReference>
<evidence type="ECO:0000313" key="2">
    <source>
        <dbReference type="Proteomes" id="UP000471640"/>
    </source>
</evidence>
<evidence type="ECO:0000313" key="1">
    <source>
        <dbReference type="EMBL" id="NEX21291.1"/>
    </source>
</evidence>
<gene>
    <name evidence="1" type="ORF">G3480_13365</name>
</gene>
<reference evidence="1 2" key="2">
    <citation type="submission" date="2020-02" db="EMBL/GenBank/DDBJ databases">
        <title>Genome sequences of Thiorhodococcus mannitoliphagus and Thiorhodococcus minor, purple sulfur photosynthetic bacteria in the gammaproteobacterial family, Chromatiaceae.</title>
        <authorList>
            <person name="Aviles F.A."/>
            <person name="Meyer T.E."/>
            <person name="Kyndt J.A."/>
        </authorList>
    </citation>
    <scope>NUCLEOTIDE SEQUENCE [LARGE SCALE GENOMIC DNA]</scope>
    <source>
        <strain evidence="1 2">DSM 18266</strain>
    </source>
</reference>
<proteinExistence type="predicted"/>
<keyword evidence="2" id="KW-1185">Reference proteome</keyword>
<reference evidence="2" key="1">
    <citation type="journal article" date="2020" name="Microbiol. Resour. Announc.">
        <title>Draft Genome Sequences of Thiorhodococcus mannitoliphagus and Thiorhodococcus minor, Purple Sulfur Photosynthetic Bacteria in the Gammaproteobacterial Family Chromatiaceae.</title>
        <authorList>
            <person name="Aviles F.A."/>
            <person name="Meyer T.E."/>
            <person name="Kyndt J.A."/>
        </authorList>
    </citation>
    <scope>NUCLEOTIDE SEQUENCE [LARGE SCALE GENOMIC DNA]</scope>
    <source>
        <strain evidence="2">DSM 18266</strain>
    </source>
</reference>
<accession>A0A6P1DW98</accession>
<dbReference type="EMBL" id="JAAIJR010000050">
    <property type="protein sequence ID" value="NEX21291.1"/>
    <property type="molecule type" value="Genomic_DNA"/>
</dbReference>
<comment type="caution">
    <text evidence="1">The sequence shown here is derived from an EMBL/GenBank/DDBJ whole genome shotgun (WGS) entry which is preliminary data.</text>
</comment>